<evidence type="ECO:0000313" key="2">
    <source>
        <dbReference type="EMBL" id="MEA5391418.1"/>
    </source>
</evidence>
<dbReference type="RefSeq" id="WP_323305452.1">
    <property type="nucleotide sequence ID" value="NZ_JAYGHX010000005.1"/>
</dbReference>
<feature type="compositionally biased region" description="Low complexity" evidence="1">
    <location>
        <begin position="111"/>
        <end position="138"/>
    </location>
</feature>
<feature type="compositionally biased region" description="Acidic residues" evidence="1">
    <location>
        <begin position="159"/>
        <end position="186"/>
    </location>
</feature>
<proteinExistence type="predicted"/>
<accession>A0ABU5RUI1</accession>
<evidence type="ECO:0000256" key="1">
    <source>
        <dbReference type="SAM" id="MobiDB-lite"/>
    </source>
</evidence>
<sequence length="314" mass="33484">MAATRLSDSQKTELVGRFREGFSSQQLANSYGCSANTVIRVVRTELGEAEYERLKAERSRRRSRTATGDADPAVAPEALQTALAISTPEPEHAPEPEAPHEPDPEPEAPAEPEAALEPAPEATTTPRRTIPAPPRRLTVSAPARAEAVAEDGPAVLAIEDADDFGADDDDLLTSDDSDDEGSDDGTDGSINPFQPIPVVLLDDGAPAGADGRLQPLASAALPSSAYMLVDKTVELQARPLSEFPELGRLPAAELERQALVVFLNPRQAKRQCGRTQRVIKLPDLKVFELTAPYLLAQGISRVVIEGSLYALPGS</sequence>
<dbReference type="EMBL" id="JAYGHX010000005">
    <property type="protein sequence ID" value="MEA5391418.1"/>
    <property type="molecule type" value="Genomic_DNA"/>
</dbReference>
<evidence type="ECO:0000313" key="3">
    <source>
        <dbReference type="Proteomes" id="UP001304461"/>
    </source>
</evidence>
<protein>
    <recommendedName>
        <fullName evidence="4">Helix-turn-helix domain containing protein</fullName>
    </recommendedName>
</protein>
<organism evidence="2 3">
    <name type="scientific">Cyanobium gracile UHCC 0139</name>
    <dbReference type="NCBI Taxonomy" id="3110308"/>
    <lineage>
        <taxon>Bacteria</taxon>
        <taxon>Bacillati</taxon>
        <taxon>Cyanobacteriota</taxon>
        <taxon>Cyanophyceae</taxon>
        <taxon>Synechococcales</taxon>
        <taxon>Prochlorococcaceae</taxon>
        <taxon>Cyanobium</taxon>
    </lineage>
</organism>
<feature type="region of interest" description="Disordered" evidence="1">
    <location>
        <begin position="52"/>
        <end position="197"/>
    </location>
</feature>
<dbReference type="Proteomes" id="UP001304461">
    <property type="component" value="Unassembled WGS sequence"/>
</dbReference>
<feature type="compositionally biased region" description="Basic and acidic residues" evidence="1">
    <location>
        <begin position="89"/>
        <end position="103"/>
    </location>
</feature>
<gene>
    <name evidence="2" type="ORF">VB738_09120</name>
</gene>
<name>A0ABU5RUI1_9CYAN</name>
<evidence type="ECO:0008006" key="4">
    <source>
        <dbReference type="Google" id="ProtNLM"/>
    </source>
</evidence>
<comment type="caution">
    <text evidence="2">The sequence shown here is derived from an EMBL/GenBank/DDBJ whole genome shotgun (WGS) entry which is preliminary data.</text>
</comment>
<keyword evidence="3" id="KW-1185">Reference proteome</keyword>
<reference evidence="2 3" key="1">
    <citation type="submission" date="2023-12" db="EMBL/GenBank/DDBJ databases">
        <title>Baltic Sea Cyanobacteria.</title>
        <authorList>
            <person name="Delbaje E."/>
            <person name="Fewer D.P."/>
            <person name="Shishido T.K."/>
        </authorList>
    </citation>
    <scope>NUCLEOTIDE SEQUENCE [LARGE SCALE GENOMIC DNA]</scope>
    <source>
        <strain evidence="2 3">UHCC 0139</strain>
    </source>
</reference>